<dbReference type="EMBL" id="JBFTWV010000005">
    <property type="protein sequence ID" value="KAL2799953.1"/>
    <property type="molecule type" value="Genomic_DNA"/>
</dbReference>
<organism evidence="1 2">
    <name type="scientific">Aspergillus keveii</name>
    <dbReference type="NCBI Taxonomy" id="714993"/>
    <lineage>
        <taxon>Eukaryota</taxon>
        <taxon>Fungi</taxon>
        <taxon>Dikarya</taxon>
        <taxon>Ascomycota</taxon>
        <taxon>Pezizomycotina</taxon>
        <taxon>Eurotiomycetes</taxon>
        <taxon>Eurotiomycetidae</taxon>
        <taxon>Eurotiales</taxon>
        <taxon>Aspergillaceae</taxon>
        <taxon>Aspergillus</taxon>
        <taxon>Aspergillus subgen. Nidulantes</taxon>
    </lineage>
</organism>
<sequence>MQNIKLRIRLPSAYTIPHIPHSMHLNQPLERHHIQHFHHEDLRLRRVHGVEALVLKGLKVLTLNRPEDLHGTEI</sequence>
<evidence type="ECO:0000313" key="1">
    <source>
        <dbReference type="EMBL" id="KAL2799953.1"/>
    </source>
</evidence>
<name>A0ABR4GLK9_9EURO</name>
<dbReference type="Proteomes" id="UP001610563">
    <property type="component" value="Unassembled WGS sequence"/>
</dbReference>
<proteinExistence type="predicted"/>
<comment type="caution">
    <text evidence="1">The sequence shown here is derived from an EMBL/GenBank/DDBJ whole genome shotgun (WGS) entry which is preliminary data.</text>
</comment>
<protein>
    <submittedName>
        <fullName evidence="1">Uncharacterized protein</fullName>
    </submittedName>
</protein>
<gene>
    <name evidence="1" type="ORF">BJX66DRAFT_291999</name>
</gene>
<keyword evidence="2" id="KW-1185">Reference proteome</keyword>
<accession>A0ABR4GLK9</accession>
<reference evidence="1 2" key="1">
    <citation type="submission" date="2024-07" db="EMBL/GenBank/DDBJ databases">
        <title>Section-level genome sequencing and comparative genomics of Aspergillus sections Usti and Cavernicolus.</title>
        <authorList>
            <consortium name="Lawrence Berkeley National Laboratory"/>
            <person name="Nybo J.L."/>
            <person name="Vesth T.C."/>
            <person name="Theobald S."/>
            <person name="Frisvad J.C."/>
            <person name="Larsen T.O."/>
            <person name="Kjaerboelling I."/>
            <person name="Rothschild-Mancinelli K."/>
            <person name="Lyhne E.K."/>
            <person name="Kogle M.E."/>
            <person name="Barry K."/>
            <person name="Clum A."/>
            <person name="Na H."/>
            <person name="Ledsgaard L."/>
            <person name="Lin J."/>
            <person name="Lipzen A."/>
            <person name="Kuo A."/>
            <person name="Riley R."/>
            <person name="Mondo S."/>
            <person name="Labutti K."/>
            <person name="Haridas S."/>
            <person name="Pangalinan J."/>
            <person name="Salamov A.A."/>
            <person name="Simmons B.A."/>
            <person name="Magnuson J.K."/>
            <person name="Chen J."/>
            <person name="Drula E."/>
            <person name="Henrissat B."/>
            <person name="Wiebenga A."/>
            <person name="Lubbers R.J."/>
            <person name="Gomes A.C."/>
            <person name="Makela M.R."/>
            <person name="Stajich J."/>
            <person name="Grigoriev I.V."/>
            <person name="Mortensen U.H."/>
            <person name="De Vries R.P."/>
            <person name="Baker S.E."/>
            <person name="Andersen M.R."/>
        </authorList>
    </citation>
    <scope>NUCLEOTIDE SEQUENCE [LARGE SCALE GENOMIC DNA]</scope>
    <source>
        <strain evidence="1 2">CBS 209.92</strain>
    </source>
</reference>
<evidence type="ECO:0000313" key="2">
    <source>
        <dbReference type="Proteomes" id="UP001610563"/>
    </source>
</evidence>